<feature type="compositionally biased region" description="Polar residues" evidence="1">
    <location>
        <begin position="164"/>
        <end position="190"/>
    </location>
</feature>
<evidence type="ECO:0000313" key="2">
    <source>
        <dbReference type="EMBL" id="PAV21044.1"/>
    </source>
</evidence>
<gene>
    <name evidence="2" type="ORF">PNOK_0367100</name>
</gene>
<dbReference type="InParanoid" id="A0A286UNG4"/>
<keyword evidence="3" id="KW-1185">Reference proteome</keyword>
<dbReference type="OrthoDB" id="3254377at2759"/>
<feature type="region of interest" description="Disordered" evidence="1">
    <location>
        <begin position="212"/>
        <end position="286"/>
    </location>
</feature>
<accession>A0A286UNG4</accession>
<dbReference type="AlphaFoldDB" id="A0A286UNG4"/>
<feature type="compositionally biased region" description="Basic and acidic residues" evidence="1">
    <location>
        <begin position="428"/>
        <end position="453"/>
    </location>
</feature>
<feature type="compositionally biased region" description="Polar residues" evidence="1">
    <location>
        <begin position="489"/>
        <end position="521"/>
    </location>
</feature>
<name>A0A286UNG4_9AGAM</name>
<dbReference type="Proteomes" id="UP000217199">
    <property type="component" value="Unassembled WGS sequence"/>
</dbReference>
<feature type="region of interest" description="Disordered" evidence="1">
    <location>
        <begin position="1"/>
        <end position="75"/>
    </location>
</feature>
<sequence>MQPTPSSSTSPGRRRHRKRSSVSGLSSDTTTSLPPYKPLTILPTILPESYDKPPDYPDSAEEADEETDEQEQQQQVLRYSGASAHLLSPPLSPRPRRRKIFRANSSFQRRTNFYDNQQTQSDLFLDRILERSVAALEISNALLQTSMSNQSSLSVIISSDHNNSVTSLDRQPQTPLECNNTKTCSGSNNHSDTRERWMDELNDLARDVEALYDSMPGPSSGRLTVPNRTGGFEGDESAVSRSFPTTGVKVPPRCSTESRRRGNSDSGRLRLSTGHSDSYHSPPPRAMTQFVNVGAEFNGQCHGDMHDTSSDMSSSSILLPSTLGLRSSSRLSEFNSLSGSTTFSPPPPSPSAYESLARHAGRSPASSRSPSASRSSSITYRPRSRSRSSNQPSSPHLLPRIIPPPIEELPSQSESSSSESPHPFRTLESLRKILDDEQRMAPDRKGKRTENRSPTRLLSPAFLPRTPPVGPVTSTSTTTTSISRLFTKGSHSTSTRARTPPRQSSLKNRPPSIQTNSSRSSFADILSPMSVVPSAPSSGRSTPRNVAFGPLPEPLRPEGAPSKFREHKEAKAKAKRSRGRHGEPGSGLKLKSGEKEESSWWMTWLTGGSGLSMSAARQEERFEDRMARSWGRPGFMGEEMPWAV</sequence>
<dbReference type="EMBL" id="NBII01000003">
    <property type="protein sequence ID" value="PAV21044.1"/>
    <property type="molecule type" value="Genomic_DNA"/>
</dbReference>
<feature type="compositionally biased region" description="Low complexity" evidence="1">
    <location>
        <begin position="362"/>
        <end position="400"/>
    </location>
</feature>
<feature type="compositionally biased region" description="Low complexity" evidence="1">
    <location>
        <begin position="527"/>
        <end position="538"/>
    </location>
</feature>
<evidence type="ECO:0000313" key="3">
    <source>
        <dbReference type="Proteomes" id="UP000217199"/>
    </source>
</evidence>
<feature type="compositionally biased region" description="Basic and acidic residues" evidence="1">
    <location>
        <begin position="563"/>
        <end position="572"/>
    </location>
</feature>
<comment type="caution">
    <text evidence="2">The sequence shown here is derived from an EMBL/GenBank/DDBJ whole genome shotgun (WGS) entry which is preliminary data.</text>
</comment>
<proteinExistence type="predicted"/>
<organism evidence="2 3">
    <name type="scientific">Pyrrhoderma noxium</name>
    <dbReference type="NCBI Taxonomy" id="2282107"/>
    <lineage>
        <taxon>Eukaryota</taxon>
        <taxon>Fungi</taxon>
        <taxon>Dikarya</taxon>
        <taxon>Basidiomycota</taxon>
        <taxon>Agaricomycotina</taxon>
        <taxon>Agaricomycetes</taxon>
        <taxon>Hymenochaetales</taxon>
        <taxon>Hymenochaetaceae</taxon>
        <taxon>Pyrrhoderma</taxon>
    </lineage>
</organism>
<evidence type="ECO:0000256" key="1">
    <source>
        <dbReference type="SAM" id="MobiDB-lite"/>
    </source>
</evidence>
<protein>
    <submittedName>
        <fullName evidence="2">Uncharacterized protein</fullName>
    </submittedName>
</protein>
<feature type="region of interest" description="Disordered" evidence="1">
    <location>
        <begin position="335"/>
        <end position="596"/>
    </location>
</feature>
<dbReference type="STRING" id="2282107.A0A286UNG4"/>
<feature type="region of interest" description="Disordered" evidence="1">
    <location>
        <begin position="164"/>
        <end position="193"/>
    </location>
</feature>
<feature type="compositionally biased region" description="Low complexity" evidence="1">
    <location>
        <begin position="1"/>
        <end position="11"/>
    </location>
</feature>
<feature type="compositionally biased region" description="Low complexity" evidence="1">
    <location>
        <begin position="408"/>
        <end position="423"/>
    </location>
</feature>
<feature type="compositionally biased region" description="Polar residues" evidence="1">
    <location>
        <begin position="21"/>
        <end position="33"/>
    </location>
</feature>
<reference evidence="2 3" key="1">
    <citation type="journal article" date="2017" name="Mol. Ecol.">
        <title>Comparative and population genomic landscape of Phellinus noxius: A hypervariable fungus causing root rot in trees.</title>
        <authorList>
            <person name="Chung C.L."/>
            <person name="Lee T.J."/>
            <person name="Akiba M."/>
            <person name="Lee H.H."/>
            <person name="Kuo T.H."/>
            <person name="Liu D."/>
            <person name="Ke H.M."/>
            <person name="Yokoi T."/>
            <person name="Roa M.B."/>
            <person name="Lu M.J."/>
            <person name="Chang Y.Y."/>
            <person name="Ann P.J."/>
            <person name="Tsai J.N."/>
            <person name="Chen C.Y."/>
            <person name="Tzean S.S."/>
            <person name="Ota Y."/>
            <person name="Hattori T."/>
            <person name="Sahashi N."/>
            <person name="Liou R.F."/>
            <person name="Kikuchi T."/>
            <person name="Tsai I.J."/>
        </authorList>
    </citation>
    <scope>NUCLEOTIDE SEQUENCE [LARGE SCALE GENOMIC DNA]</scope>
    <source>
        <strain evidence="2 3">FFPRI411160</strain>
    </source>
</reference>
<feature type="compositionally biased region" description="Acidic residues" evidence="1">
    <location>
        <begin position="58"/>
        <end position="71"/>
    </location>
</feature>